<dbReference type="Proteomes" id="UP000316256">
    <property type="component" value="Unassembled WGS sequence"/>
</dbReference>
<evidence type="ECO:0000313" key="1">
    <source>
        <dbReference type="EMBL" id="TQF74233.1"/>
    </source>
</evidence>
<sequence length="122" mass="13048">MSPSNVKQQTFPRSSALTRACPGERIVASAETRSTDIELGHSTLQTLGDMDASPLTDEQAAGLGRLVRRIVNSAAGLPGGFDTVEDLCRSYLDAQLSRASVDRTRIAMQRTLDKLRPAASSS</sequence>
<keyword evidence="2" id="KW-1185">Reference proteome</keyword>
<evidence type="ECO:0000313" key="2">
    <source>
        <dbReference type="Proteomes" id="UP000316256"/>
    </source>
</evidence>
<proteinExistence type="predicted"/>
<accession>A0A541BPI6</accession>
<protein>
    <submittedName>
        <fullName evidence="1">Uncharacterized protein</fullName>
    </submittedName>
</protein>
<comment type="caution">
    <text evidence="1">The sequence shown here is derived from an EMBL/GenBank/DDBJ whole genome shotgun (WGS) entry which is preliminary data.</text>
</comment>
<gene>
    <name evidence="1" type="ORF">FK531_06235</name>
</gene>
<reference evidence="1 2" key="1">
    <citation type="submission" date="2019-06" db="EMBL/GenBank/DDBJ databases">
        <title>Rhodococcus spaelei sp. nov., isolated from a cave.</title>
        <authorList>
            <person name="Lee S.D."/>
        </authorList>
    </citation>
    <scope>NUCLEOTIDE SEQUENCE [LARGE SCALE GENOMIC DNA]</scope>
    <source>
        <strain evidence="1 2">C9-5</strain>
    </source>
</reference>
<name>A0A541BPI6_9NOCA</name>
<dbReference type="AlphaFoldDB" id="A0A541BPI6"/>
<dbReference type="EMBL" id="VIGH01000002">
    <property type="protein sequence ID" value="TQF74233.1"/>
    <property type="molecule type" value="Genomic_DNA"/>
</dbReference>
<dbReference type="OrthoDB" id="4467122at2"/>
<organism evidence="1 2">
    <name type="scientific">Rhodococcus spelaei</name>
    <dbReference type="NCBI Taxonomy" id="2546320"/>
    <lineage>
        <taxon>Bacteria</taxon>
        <taxon>Bacillati</taxon>
        <taxon>Actinomycetota</taxon>
        <taxon>Actinomycetes</taxon>
        <taxon>Mycobacteriales</taxon>
        <taxon>Nocardiaceae</taxon>
        <taxon>Rhodococcus</taxon>
    </lineage>
</organism>
<dbReference type="RefSeq" id="WP_142096353.1">
    <property type="nucleotide sequence ID" value="NZ_VIGH01000002.1"/>
</dbReference>